<evidence type="ECO:0000313" key="2">
    <source>
        <dbReference type="Proteomes" id="UP000278863"/>
    </source>
</evidence>
<reference evidence="2" key="1">
    <citation type="submission" date="2018-08" db="EMBL/GenBank/DDBJ databases">
        <authorList>
            <person name="Pope W.H."/>
            <person name="Garlena R.A."/>
            <person name="Russell D.A."/>
            <person name="Jacobs-Sera D."/>
            <person name="Hatfull G.F."/>
        </authorList>
    </citation>
    <scope>NUCLEOTIDE SEQUENCE [LARGE SCALE GENOMIC DNA]</scope>
</reference>
<gene>
    <name evidence="1" type="primary">53</name>
    <name evidence="1" type="ORF">SEA_SWEETS_53</name>
</gene>
<organism evidence="1 2">
    <name type="scientific">Mycobacterium phage Sweets</name>
    <dbReference type="NCBI Taxonomy" id="2315545"/>
    <lineage>
        <taxon>Viruses</taxon>
        <taxon>Duplodnaviria</taxon>
        <taxon>Heunggongvirae</taxon>
        <taxon>Uroviricota</taxon>
        <taxon>Caudoviricetes</taxon>
        <taxon>Gclasvirinae</taxon>
        <taxon>Liefievirus</taxon>
        <taxon>Liefievirus halo</taxon>
        <taxon>Mycobacterium virus Halo</taxon>
    </lineage>
</organism>
<dbReference type="Proteomes" id="UP000278863">
    <property type="component" value="Segment"/>
</dbReference>
<proteinExistence type="predicted"/>
<accession>A0A386KGL1</accession>
<name>A0A386KGL1_9CAUD</name>
<sequence length="52" mass="5912">MSWEPILAALGGYLFFAGRDVFRAVMQSEWIFGRILAADLRAIGRAQRRKAK</sequence>
<protein>
    <submittedName>
        <fullName evidence="1">Uncharacterized protein</fullName>
    </submittedName>
</protein>
<dbReference type="EMBL" id="MH779515">
    <property type="protein sequence ID" value="AYD84705.1"/>
    <property type="molecule type" value="Genomic_DNA"/>
</dbReference>
<evidence type="ECO:0000313" key="1">
    <source>
        <dbReference type="EMBL" id="AYD84705.1"/>
    </source>
</evidence>